<dbReference type="Proteomes" id="UP001055072">
    <property type="component" value="Unassembled WGS sequence"/>
</dbReference>
<proteinExistence type="predicted"/>
<evidence type="ECO:0000313" key="2">
    <source>
        <dbReference type="Proteomes" id="UP001055072"/>
    </source>
</evidence>
<name>A0ACB8U2B1_9APHY</name>
<accession>A0ACB8U2B1</accession>
<gene>
    <name evidence="1" type="ORF">BDY19DRAFT_994539</name>
</gene>
<dbReference type="EMBL" id="MU274915">
    <property type="protein sequence ID" value="KAI0088135.1"/>
    <property type="molecule type" value="Genomic_DNA"/>
</dbReference>
<protein>
    <submittedName>
        <fullName evidence="1">Uncharacterized protein</fullName>
    </submittedName>
</protein>
<comment type="caution">
    <text evidence="1">The sequence shown here is derived from an EMBL/GenBank/DDBJ whole genome shotgun (WGS) entry which is preliminary data.</text>
</comment>
<keyword evidence="2" id="KW-1185">Reference proteome</keyword>
<reference evidence="1" key="1">
    <citation type="journal article" date="2021" name="Environ. Microbiol.">
        <title>Gene family expansions and transcriptome signatures uncover fungal adaptations to wood decay.</title>
        <authorList>
            <person name="Hage H."/>
            <person name="Miyauchi S."/>
            <person name="Viragh M."/>
            <person name="Drula E."/>
            <person name="Min B."/>
            <person name="Chaduli D."/>
            <person name="Navarro D."/>
            <person name="Favel A."/>
            <person name="Norest M."/>
            <person name="Lesage-Meessen L."/>
            <person name="Balint B."/>
            <person name="Merenyi Z."/>
            <person name="de Eugenio L."/>
            <person name="Morin E."/>
            <person name="Martinez A.T."/>
            <person name="Baldrian P."/>
            <person name="Stursova M."/>
            <person name="Martinez M.J."/>
            <person name="Novotny C."/>
            <person name="Magnuson J.K."/>
            <person name="Spatafora J.W."/>
            <person name="Maurice S."/>
            <person name="Pangilinan J."/>
            <person name="Andreopoulos W."/>
            <person name="LaButti K."/>
            <person name="Hundley H."/>
            <person name="Na H."/>
            <person name="Kuo A."/>
            <person name="Barry K."/>
            <person name="Lipzen A."/>
            <person name="Henrissat B."/>
            <person name="Riley R."/>
            <person name="Ahrendt S."/>
            <person name="Nagy L.G."/>
            <person name="Grigoriev I.V."/>
            <person name="Martin F."/>
            <person name="Rosso M.N."/>
        </authorList>
    </citation>
    <scope>NUCLEOTIDE SEQUENCE</scope>
    <source>
        <strain evidence="1">CBS 384.51</strain>
    </source>
</reference>
<evidence type="ECO:0000313" key="1">
    <source>
        <dbReference type="EMBL" id="KAI0088135.1"/>
    </source>
</evidence>
<sequence>MTTVFRGLASLRLTTNLPHSLHPPPLYAPTIPRSFTIQTSIHAEPDFKSIKFPRFPLGSGGRAKSSTERRLDRVQEIESCTAPPANFAILSPIPPRPPPGLTPWITNEEAEQYLDPLFSRQWSVARYKPPETKIKVHYQLLSKLFVFQRERDASEFSMGVTQIVNKMAHHPTIHKLRGRQVIFRILTHDAYVRPDEGSPYVVAPGLTMHDIRVAMRIEKLWDKFWQKGRARLPRQGWKFLGRRKLAIRYWGIREARLVSTWRKDLRLTRAWLRKKWLVSQGKDVKPRKTRVQLPKKKTPRWKRMKWRHNAPRVPYEPGDHREDEDVVYETE</sequence>
<organism evidence="1 2">
    <name type="scientific">Irpex rosettiformis</name>
    <dbReference type="NCBI Taxonomy" id="378272"/>
    <lineage>
        <taxon>Eukaryota</taxon>
        <taxon>Fungi</taxon>
        <taxon>Dikarya</taxon>
        <taxon>Basidiomycota</taxon>
        <taxon>Agaricomycotina</taxon>
        <taxon>Agaricomycetes</taxon>
        <taxon>Polyporales</taxon>
        <taxon>Irpicaceae</taxon>
        <taxon>Irpex</taxon>
    </lineage>
</organism>